<keyword evidence="1" id="KW-1133">Transmembrane helix</keyword>
<keyword evidence="1" id="KW-0812">Transmembrane</keyword>
<evidence type="ECO:0000313" key="3">
    <source>
        <dbReference type="EMBL" id="RGS78830.1"/>
    </source>
</evidence>
<dbReference type="KEGG" id="boa:Bovatus_03165"/>
<reference evidence="3 4" key="1">
    <citation type="submission" date="2018-08" db="EMBL/GenBank/DDBJ databases">
        <title>A genome reference for cultivated species of the human gut microbiota.</title>
        <authorList>
            <person name="Zou Y."/>
            <person name="Xue W."/>
            <person name="Luo G."/>
        </authorList>
    </citation>
    <scope>NUCLEOTIDE SEQUENCE [LARGE SCALE GENOMIC DNA]</scope>
    <source>
        <strain evidence="3 4">AF20-9LB</strain>
    </source>
</reference>
<sequence>MERRNNILLKVLLWPFIYIGMLFCLGNHSIYAKETCRIETASYILQASGFDEIFVMNKQSEKLVRLGSMRLGWSPAIVPEACTYEMVKEDGCQAIRAHFTFPERDDSGRKIPETLVLTGTYIARPSAVDVHYTVSGMPEGYVEKKWGGSQFRFVLLGERSLELPVAKTGLWQRHSEGGLPIEEFDAKFVPFRNGNYKICLAYNKGNSANLNWKDEGFRHTVFTEKSLQGEKVLDTRFSVVIASADESYEVISSRWHGRPFALTLTTDKTYNWWEDALETLEVNVNVTNTAQEKKNFRLNYWVRDFKGNVVVRQSEALVLASGECVVRPVRFRSEQERDLFFVEASLVDNEGREQVFSRTNICVLPPHKFFSSPEKSIMGLSAYWEIPDLDNLSRLLQRMGVKWLRNGDTANFPSIWAMFHNNVNWKKEWDEQMRKRTVRACLEKMVCNGNRIWEFGNEINMDNAGIAVSKDGIGGAVLLEPYVAWLKTIRRVQQEKPEWQAIKLISFGMAGWDEIFMNKLVEVGGWDLLDGIALHPGRGNYTPDYPVVTPWKKYQKPVKGYPYWNYYASIRLANDFIKKHGGNKELYLTEVYALDYPNHSWNDTPRGSAENVVLSYVLAAAEGVKNALYYQLFNSVWFDQLGVNAGNREYFFGLINRDLSFKPSLMAYCTIAEALDGATCKGWIKFPDENSHHRGLLFDTPSGAMAVLWNRAEGFIQKHNALSPEPWVDTWRVHTELELPAAGESLKLVNVIGQKIRLRAPDHKATISLTGAPVIVYGIDTARLNLYTVD</sequence>
<evidence type="ECO:0000313" key="2">
    <source>
        <dbReference type="EMBL" id="KAA3807740.1"/>
    </source>
</evidence>
<accession>A0A395VP84</accession>
<evidence type="ECO:0000256" key="1">
    <source>
        <dbReference type="SAM" id="Phobius"/>
    </source>
</evidence>
<dbReference type="SUPFAM" id="SSF51445">
    <property type="entry name" value="(Trans)glycosidases"/>
    <property type="match status" value="1"/>
</dbReference>
<name>A0A395VP84_BACOV</name>
<protein>
    <submittedName>
        <fullName evidence="3">T9SS C-terminal target domain-containing protein</fullName>
    </submittedName>
</protein>
<gene>
    <name evidence="3" type="ORF">DWX70_25430</name>
    <name evidence="2" type="ORF">F3F51_05575</name>
</gene>
<feature type="transmembrane region" description="Helical" evidence="1">
    <location>
        <begin position="12"/>
        <end position="31"/>
    </location>
</feature>
<organism evidence="3 4">
    <name type="scientific">Bacteroides ovatus</name>
    <dbReference type="NCBI Taxonomy" id="28116"/>
    <lineage>
        <taxon>Bacteria</taxon>
        <taxon>Pseudomonadati</taxon>
        <taxon>Bacteroidota</taxon>
        <taxon>Bacteroidia</taxon>
        <taxon>Bacteroidales</taxon>
        <taxon>Bacteroidaceae</taxon>
        <taxon>Bacteroides</taxon>
    </lineage>
</organism>
<dbReference type="InterPro" id="IPR017853">
    <property type="entry name" value="GH"/>
</dbReference>
<keyword evidence="1" id="KW-0472">Membrane</keyword>
<dbReference type="Proteomes" id="UP000266492">
    <property type="component" value="Unassembled WGS sequence"/>
</dbReference>
<dbReference type="Gene3D" id="3.20.20.80">
    <property type="entry name" value="Glycosidases"/>
    <property type="match status" value="1"/>
</dbReference>
<dbReference type="EMBL" id="VWLX01000003">
    <property type="protein sequence ID" value="KAA3807740.1"/>
    <property type="molecule type" value="Genomic_DNA"/>
</dbReference>
<proteinExistence type="predicted"/>
<evidence type="ECO:0000313" key="4">
    <source>
        <dbReference type="Proteomes" id="UP000266492"/>
    </source>
</evidence>
<dbReference type="EMBL" id="QRVZ01000039">
    <property type="protein sequence ID" value="RGS78830.1"/>
    <property type="molecule type" value="Genomic_DNA"/>
</dbReference>
<dbReference type="Proteomes" id="UP000460135">
    <property type="component" value="Unassembled WGS sequence"/>
</dbReference>
<reference evidence="2 5" key="2">
    <citation type="journal article" date="2019" name="Nat. Med.">
        <title>A library of human gut bacterial isolates paired with longitudinal multiomics data enables mechanistic microbiome research.</title>
        <authorList>
            <person name="Poyet M."/>
            <person name="Groussin M."/>
            <person name="Gibbons S.M."/>
            <person name="Avila-Pacheco J."/>
            <person name="Jiang X."/>
            <person name="Kearney S.M."/>
            <person name="Perrotta A.R."/>
            <person name="Berdy B."/>
            <person name="Zhao S."/>
            <person name="Lieberman T.D."/>
            <person name="Swanson P.K."/>
            <person name="Smith M."/>
            <person name="Roesemann S."/>
            <person name="Alexander J.E."/>
            <person name="Rich S.A."/>
            <person name="Livny J."/>
            <person name="Vlamakis H."/>
            <person name="Clish C."/>
            <person name="Bullock K."/>
            <person name="Deik A."/>
            <person name="Scott J."/>
            <person name="Pierce K.A."/>
            <person name="Xavier R.J."/>
            <person name="Alm E.J."/>
        </authorList>
    </citation>
    <scope>NUCLEOTIDE SEQUENCE [LARGE SCALE GENOMIC DNA]</scope>
    <source>
        <strain evidence="2 5">BIOML-A183</strain>
    </source>
</reference>
<evidence type="ECO:0000313" key="5">
    <source>
        <dbReference type="Proteomes" id="UP000460135"/>
    </source>
</evidence>
<comment type="caution">
    <text evidence="3">The sequence shown here is derived from an EMBL/GenBank/DDBJ whole genome shotgun (WGS) entry which is preliminary data.</text>
</comment>
<dbReference type="AlphaFoldDB" id="A0A395VP84"/>